<comment type="similarity">
    <text evidence="7">Belongs to the AcnX type II large subunit family.</text>
</comment>
<comment type="caution">
    <text evidence="12">The sequence shown here is derived from an EMBL/GenBank/DDBJ whole genome shotgun (WGS) entry which is preliminary data.</text>
</comment>
<dbReference type="GO" id="GO:0008299">
    <property type="term" value="P:isoprenoid biosynthetic process"/>
    <property type="evidence" value="ECO:0007669"/>
    <property type="project" value="UniProtKB-KW"/>
</dbReference>
<evidence type="ECO:0000313" key="12">
    <source>
        <dbReference type="EMBL" id="PAV07960.1"/>
    </source>
</evidence>
<evidence type="ECO:0000256" key="9">
    <source>
        <dbReference type="ARBA" id="ARBA00047176"/>
    </source>
</evidence>
<comment type="subunit">
    <text evidence="8">Heterodimer composed of a large subunit (PMDh-L) and a small subunit (PMDh-S).</text>
</comment>
<evidence type="ECO:0000256" key="10">
    <source>
        <dbReference type="ARBA" id="ARBA00047196"/>
    </source>
</evidence>
<evidence type="ECO:0000256" key="7">
    <source>
        <dbReference type="ARBA" id="ARBA00046333"/>
    </source>
</evidence>
<gene>
    <name evidence="12" type="ORF">ASJ82_01595</name>
    <name evidence="13" type="ORF">MSCUN_02730</name>
</gene>
<dbReference type="PANTHER" id="PTHR36577:SF3">
    <property type="entry name" value="DUF521 DOMAIN PROTEIN (AFU_ORTHOLOGUE AFUA_6G00490)"/>
    <property type="match status" value="1"/>
</dbReference>
<dbReference type="Proteomes" id="UP000217528">
    <property type="component" value="Unassembled WGS sequence"/>
</dbReference>
<reference evidence="12 14" key="2">
    <citation type="journal article" date="2017" name="BMC Genomics">
        <title>Genomic analysis of methanogenic archaea reveals a shift towards energy conservation.</title>
        <authorList>
            <person name="Gilmore S.P."/>
            <person name="Henske J.K."/>
            <person name="Sexton J.A."/>
            <person name="Solomon K.V."/>
            <person name="Seppala S."/>
            <person name="Yoo J.I."/>
            <person name="Huyett L.M."/>
            <person name="Pressman A."/>
            <person name="Cogan J.Z."/>
            <person name="Kivenson V."/>
            <person name="Peng X."/>
            <person name="Tan Y."/>
            <person name="Valentine D.L."/>
            <person name="O'Malley M.A."/>
        </authorList>
    </citation>
    <scope>NUCLEOTIDE SEQUENCE [LARGE SCALE GENOMIC DNA]</scope>
    <source>
        <strain evidence="12 14">1R-7</strain>
    </source>
</reference>
<protein>
    <recommendedName>
        <fullName evidence="10">Phosphomevalonate dehydratase large subunit</fullName>
        <ecNumber evidence="9">4.2.1.182</ecNumber>
    </recommendedName>
</protein>
<evidence type="ECO:0000313" key="15">
    <source>
        <dbReference type="Proteomes" id="UP000246004"/>
    </source>
</evidence>
<comment type="catalytic activity">
    <reaction evidence="5">
        <text>(R)-5-phosphomevalonate = (2E)-3-methyl-5-phosphooxypent-2-enoate + H2O</text>
        <dbReference type="Rhea" id="RHEA:78975"/>
        <dbReference type="ChEBI" id="CHEBI:15377"/>
        <dbReference type="ChEBI" id="CHEBI:58146"/>
        <dbReference type="ChEBI" id="CHEBI:229665"/>
        <dbReference type="EC" id="4.2.1.182"/>
    </reaction>
    <physiologicalReaction direction="left-to-right" evidence="5">
        <dbReference type="Rhea" id="RHEA:78976"/>
    </physiologicalReaction>
</comment>
<evidence type="ECO:0000256" key="6">
    <source>
        <dbReference type="ARBA" id="ARBA00045299"/>
    </source>
</evidence>
<evidence type="ECO:0000256" key="8">
    <source>
        <dbReference type="ARBA" id="ARBA00046520"/>
    </source>
</evidence>
<evidence type="ECO:0000259" key="11">
    <source>
        <dbReference type="Pfam" id="PF04412"/>
    </source>
</evidence>
<comment type="pathway">
    <text evidence="1">Isoprenoid biosynthesis; isopentenyl diphosphate biosynthesis via mevalonate pathway.</text>
</comment>
<comment type="function">
    <text evidence="6">Component of a hydro-lyase that catalyzes the dehydration of mevalonate 5-phosphate (MVA5P) to form trans-anhydromevalonate 5-phosphate (tAHMP). Involved in the archaeal mevalonate (MVA) pathway, which provides fundamental precursors for isoprenoid biosynthesis, such as isopentenyl diphosphate (IPP) and dimethylallyl diphosphate (DMAPP).</text>
</comment>
<dbReference type="Pfam" id="PF04412">
    <property type="entry name" value="AcnX"/>
    <property type="match status" value="1"/>
</dbReference>
<dbReference type="EMBL" id="LMVN01000004">
    <property type="protein sequence ID" value="PAV07960.1"/>
    <property type="molecule type" value="Genomic_DNA"/>
</dbReference>
<sequence>MELTKYEQDMYDGEYGEGKAECMEILTSLGKIYNAEKMIPITSAQVSGVSYKTIGDAGLDFVVDLGKKADVELETMLNPAGVDIENWQELGFSEEFTKKQIDIINGYESCGVMSTCTCTPYLIGNTPLINEHVAWSESSAVCYVNSVIGARTNREGGPSALLAAIVGRTPYYGNHILENRRANMIFDVDYDFKNEIDYGALGYFVGQIVNDKKPYFRLNDRVSRNNLKLLGAALASSGAVSLYHVENVTPEADYARCDESFDELEVVNIDESDIKETIQKLTTTDKLPDLVCLGCPHASISEIQEVAKLLRGRKLKGDLWICTSKAIKAISEQCGYLDIIEKAGGKIVSDTCMVVAPVEELDYEVIGVNSAKAANYVPNMANLDVVYDTVENLIDMISQ</sequence>
<accession>A0A2A2HF84</accession>
<dbReference type="AlphaFoldDB" id="A0A2A2HF84"/>
<evidence type="ECO:0000256" key="2">
    <source>
        <dbReference type="ARBA" id="ARBA00023004"/>
    </source>
</evidence>
<evidence type="ECO:0000256" key="3">
    <source>
        <dbReference type="ARBA" id="ARBA00023229"/>
    </source>
</evidence>
<keyword evidence="3" id="KW-0414">Isoprene biosynthesis</keyword>
<dbReference type="EC" id="4.2.1.182" evidence="9"/>
<evidence type="ECO:0000313" key="14">
    <source>
        <dbReference type="Proteomes" id="UP000217528"/>
    </source>
</evidence>
<dbReference type="Proteomes" id="UP000246004">
    <property type="component" value="Unassembled WGS sequence"/>
</dbReference>
<evidence type="ECO:0000313" key="13">
    <source>
        <dbReference type="EMBL" id="PWL08834.1"/>
    </source>
</evidence>
<reference evidence="13 15" key="1">
    <citation type="submission" date="2016-04" db="EMBL/GenBank/DDBJ databases">
        <title>Genome sequence of Methanosphaera cuniculi DSM 4103.</title>
        <authorList>
            <person name="Poehlein A."/>
            <person name="Seedorf H."/>
            <person name="Daniel R."/>
        </authorList>
    </citation>
    <scope>NUCLEOTIDE SEQUENCE [LARGE SCALE GENOMIC DNA]</scope>
    <source>
        <strain evidence="13 15">DSM 4103</strain>
    </source>
</reference>
<dbReference type="PANTHER" id="PTHR36577">
    <property type="entry name" value="DUF521 DOMAIN PROTEIN (AFU_ORTHOLOGUE AFUA_6G00490)"/>
    <property type="match status" value="1"/>
</dbReference>
<evidence type="ECO:0000256" key="5">
    <source>
        <dbReference type="ARBA" id="ARBA00045120"/>
    </source>
</evidence>
<dbReference type="CDD" id="cd01355">
    <property type="entry name" value="AcnX"/>
    <property type="match status" value="1"/>
</dbReference>
<name>A0A2A2HF84_9EURY</name>
<keyword evidence="2" id="KW-0408">Iron</keyword>
<dbReference type="RefSeq" id="WP_282956249.1">
    <property type="nucleotide sequence ID" value="NZ_CAUHCB010000022.1"/>
</dbReference>
<organism evidence="12 14">
    <name type="scientific">Methanosphaera cuniculi</name>
    <dbReference type="NCBI Taxonomy" id="1077256"/>
    <lineage>
        <taxon>Archaea</taxon>
        <taxon>Methanobacteriati</taxon>
        <taxon>Methanobacteriota</taxon>
        <taxon>Methanomada group</taxon>
        <taxon>Methanobacteria</taxon>
        <taxon>Methanobacteriales</taxon>
        <taxon>Methanobacteriaceae</taxon>
        <taxon>Methanosphaera</taxon>
    </lineage>
</organism>
<dbReference type="InterPro" id="IPR007506">
    <property type="entry name" value="PMDh-L-like_dom"/>
</dbReference>
<evidence type="ECO:0000256" key="4">
    <source>
        <dbReference type="ARBA" id="ARBA00023239"/>
    </source>
</evidence>
<keyword evidence="14" id="KW-1185">Reference proteome</keyword>
<dbReference type="GO" id="GO:0016829">
    <property type="term" value="F:lyase activity"/>
    <property type="evidence" value="ECO:0007669"/>
    <property type="project" value="UniProtKB-KW"/>
</dbReference>
<proteinExistence type="inferred from homology"/>
<keyword evidence="4" id="KW-0456">Lyase</keyword>
<dbReference type="EMBL" id="LWMS01000008">
    <property type="protein sequence ID" value="PWL08834.1"/>
    <property type="molecule type" value="Genomic_DNA"/>
</dbReference>
<feature type="domain" description="Phosphomevalonate dehydratase large subunit-like" evidence="11">
    <location>
        <begin position="1"/>
        <end position="394"/>
    </location>
</feature>
<evidence type="ECO:0000256" key="1">
    <source>
        <dbReference type="ARBA" id="ARBA00005092"/>
    </source>
</evidence>